<sequence>MPSLFQTSSYPWMKTLYVKLVSNILASMRTLGSKFVSNMLVSMDEDTMCQACLKHLNIYEDKCTLPGQDLSPVSHPAPCRTGPLPCKSSSTLPGQDQAGESMQYLSASLSRTRFWQTDSITGFLFLGGVKCRTQETFLSQCHVGLGKVKPTDTQHHSLSFLEIVIRPTNKMWVICTPSYW</sequence>
<dbReference type="AlphaFoldDB" id="A0AAE1A024"/>
<proteinExistence type="predicted"/>
<evidence type="ECO:0000313" key="2">
    <source>
        <dbReference type="Proteomes" id="UP001283361"/>
    </source>
</evidence>
<organism evidence="1 2">
    <name type="scientific">Elysia crispata</name>
    <name type="common">lettuce slug</name>
    <dbReference type="NCBI Taxonomy" id="231223"/>
    <lineage>
        <taxon>Eukaryota</taxon>
        <taxon>Metazoa</taxon>
        <taxon>Spiralia</taxon>
        <taxon>Lophotrochozoa</taxon>
        <taxon>Mollusca</taxon>
        <taxon>Gastropoda</taxon>
        <taxon>Heterobranchia</taxon>
        <taxon>Euthyneura</taxon>
        <taxon>Panpulmonata</taxon>
        <taxon>Sacoglossa</taxon>
        <taxon>Placobranchoidea</taxon>
        <taxon>Plakobranchidae</taxon>
        <taxon>Elysia</taxon>
    </lineage>
</organism>
<dbReference type="EMBL" id="JAWDGP010002940">
    <property type="protein sequence ID" value="KAK3778473.1"/>
    <property type="molecule type" value="Genomic_DNA"/>
</dbReference>
<keyword evidence="2" id="KW-1185">Reference proteome</keyword>
<name>A0AAE1A024_9GAST</name>
<accession>A0AAE1A024</accession>
<comment type="caution">
    <text evidence="1">The sequence shown here is derived from an EMBL/GenBank/DDBJ whole genome shotgun (WGS) entry which is preliminary data.</text>
</comment>
<evidence type="ECO:0000313" key="1">
    <source>
        <dbReference type="EMBL" id="KAK3778473.1"/>
    </source>
</evidence>
<dbReference type="Proteomes" id="UP001283361">
    <property type="component" value="Unassembled WGS sequence"/>
</dbReference>
<gene>
    <name evidence="1" type="ORF">RRG08_061715</name>
</gene>
<protein>
    <submittedName>
        <fullName evidence="1">Uncharacterized protein</fullName>
    </submittedName>
</protein>
<reference evidence="1" key="1">
    <citation type="journal article" date="2023" name="G3 (Bethesda)">
        <title>A reference genome for the long-term kleptoplast-retaining sea slug Elysia crispata morphotype clarki.</title>
        <authorList>
            <person name="Eastman K.E."/>
            <person name="Pendleton A.L."/>
            <person name="Shaikh M.A."/>
            <person name="Suttiyut T."/>
            <person name="Ogas R."/>
            <person name="Tomko P."/>
            <person name="Gavelis G."/>
            <person name="Widhalm J.R."/>
            <person name="Wisecaver J.H."/>
        </authorList>
    </citation>
    <scope>NUCLEOTIDE SEQUENCE</scope>
    <source>
        <strain evidence="1">ECLA1</strain>
    </source>
</reference>